<organism evidence="2 3">
    <name type="scientific">Araneus ventricosus</name>
    <name type="common">Orbweaver spider</name>
    <name type="synonym">Epeira ventricosa</name>
    <dbReference type="NCBI Taxonomy" id="182803"/>
    <lineage>
        <taxon>Eukaryota</taxon>
        <taxon>Metazoa</taxon>
        <taxon>Ecdysozoa</taxon>
        <taxon>Arthropoda</taxon>
        <taxon>Chelicerata</taxon>
        <taxon>Arachnida</taxon>
        <taxon>Araneae</taxon>
        <taxon>Araneomorphae</taxon>
        <taxon>Entelegynae</taxon>
        <taxon>Araneoidea</taxon>
        <taxon>Araneidae</taxon>
        <taxon>Araneus</taxon>
    </lineage>
</organism>
<evidence type="ECO:0000256" key="1">
    <source>
        <dbReference type="SAM" id="SignalP"/>
    </source>
</evidence>
<keyword evidence="1" id="KW-0732">Signal</keyword>
<feature type="non-terminal residue" evidence="2">
    <location>
        <position position="1"/>
    </location>
</feature>
<accession>A0A4Y2G469</accession>
<keyword evidence="3" id="KW-1185">Reference proteome</keyword>
<reference evidence="2 3" key="1">
    <citation type="journal article" date="2019" name="Sci. Rep.">
        <title>Orb-weaving spider Araneus ventricosus genome elucidates the spidroin gene catalogue.</title>
        <authorList>
            <person name="Kono N."/>
            <person name="Nakamura H."/>
            <person name="Ohtoshi R."/>
            <person name="Moran D.A.P."/>
            <person name="Shinohara A."/>
            <person name="Yoshida Y."/>
            <person name="Fujiwara M."/>
            <person name="Mori M."/>
            <person name="Tomita M."/>
            <person name="Arakawa K."/>
        </authorList>
    </citation>
    <scope>NUCLEOTIDE SEQUENCE [LARGE SCALE GENOMIC DNA]</scope>
</reference>
<comment type="caution">
    <text evidence="2">The sequence shown here is derived from an EMBL/GenBank/DDBJ whole genome shotgun (WGS) entry which is preliminary data.</text>
</comment>
<sequence>IRGLCICGIFSASLSTVSLAINSLASVATDDFIKPLFPKLILTSFHTKIMKSRVIASSLNKSFNPLDARKEKLRLVLADVLKRTWLLRGGALFLVKPNCTKAGVSPT</sequence>
<dbReference type="Gene3D" id="1.20.1730.10">
    <property type="entry name" value="Sodium/glucose cotransporter"/>
    <property type="match status" value="1"/>
</dbReference>
<gene>
    <name evidence="2" type="ORF">AVEN_168740_1</name>
</gene>
<feature type="chain" id="PRO_5021353718" evidence="1">
    <location>
        <begin position="21"/>
        <end position="107"/>
    </location>
</feature>
<evidence type="ECO:0000313" key="3">
    <source>
        <dbReference type="Proteomes" id="UP000499080"/>
    </source>
</evidence>
<dbReference type="InterPro" id="IPR038377">
    <property type="entry name" value="Na/Glc_symporter_sf"/>
</dbReference>
<evidence type="ECO:0000313" key="2">
    <source>
        <dbReference type="EMBL" id="GBM47596.1"/>
    </source>
</evidence>
<dbReference type="AlphaFoldDB" id="A0A4Y2G469"/>
<dbReference type="Proteomes" id="UP000499080">
    <property type="component" value="Unassembled WGS sequence"/>
</dbReference>
<protein>
    <submittedName>
        <fullName evidence="2">Uncharacterized protein</fullName>
    </submittedName>
</protein>
<name>A0A4Y2G469_ARAVE</name>
<dbReference type="EMBL" id="BGPR01098022">
    <property type="protein sequence ID" value="GBM47596.1"/>
    <property type="molecule type" value="Genomic_DNA"/>
</dbReference>
<feature type="signal peptide" evidence="1">
    <location>
        <begin position="1"/>
        <end position="20"/>
    </location>
</feature>
<proteinExistence type="predicted"/>